<evidence type="ECO:0000256" key="7">
    <source>
        <dbReference type="ARBA" id="ARBA00022833"/>
    </source>
</evidence>
<evidence type="ECO:0000256" key="8">
    <source>
        <dbReference type="PROSITE-ProRule" id="PRU00175"/>
    </source>
</evidence>
<dbReference type="eggNOG" id="KOG0800">
    <property type="taxonomic scope" value="Eukaryota"/>
</dbReference>
<keyword evidence="5 8" id="KW-0863">Zinc-finger</keyword>
<evidence type="ECO:0000313" key="10">
    <source>
        <dbReference type="EMBL" id="EXC17829.1"/>
    </source>
</evidence>
<dbReference type="SUPFAM" id="SSF57850">
    <property type="entry name" value="RING/U-box"/>
    <property type="match status" value="1"/>
</dbReference>
<dbReference type="Pfam" id="PF13639">
    <property type="entry name" value="zf-RING_2"/>
    <property type="match status" value="1"/>
</dbReference>
<keyword evidence="7" id="KW-0862">Zinc</keyword>
<evidence type="ECO:0000256" key="6">
    <source>
        <dbReference type="ARBA" id="ARBA00022786"/>
    </source>
</evidence>
<dbReference type="GO" id="GO:0061630">
    <property type="term" value="F:ubiquitin protein ligase activity"/>
    <property type="evidence" value="ECO:0007669"/>
    <property type="project" value="UniProtKB-EC"/>
</dbReference>
<evidence type="ECO:0000256" key="2">
    <source>
        <dbReference type="ARBA" id="ARBA00012483"/>
    </source>
</evidence>
<dbReference type="Gene3D" id="3.30.40.10">
    <property type="entry name" value="Zinc/RING finger domain, C3HC4 (zinc finger)"/>
    <property type="match status" value="1"/>
</dbReference>
<dbReference type="PANTHER" id="PTHR15710">
    <property type="entry name" value="E3 UBIQUITIN-PROTEIN LIGASE PRAJA"/>
    <property type="match status" value="1"/>
</dbReference>
<dbReference type="InterPro" id="IPR013083">
    <property type="entry name" value="Znf_RING/FYVE/PHD"/>
</dbReference>
<evidence type="ECO:0000313" key="11">
    <source>
        <dbReference type="Proteomes" id="UP000030645"/>
    </source>
</evidence>
<evidence type="ECO:0000256" key="4">
    <source>
        <dbReference type="ARBA" id="ARBA00022723"/>
    </source>
</evidence>
<accession>W9SN05</accession>
<dbReference type="GO" id="GO:0008270">
    <property type="term" value="F:zinc ion binding"/>
    <property type="evidence" value="ECO:0007669"/>
    <property type="project" value="UniProtKB-KW"/>
</dbReference>
<dbReference type="EMBL" id="KE345823">
    <property type="protein sequence ID" value="EXC17829.1"/>
    <property type="molecule type" value="Genomic_DNA"/>
</dbReference>
<dbReference type="STRING" id="981085.W9SN05"/>
<dbReference type="AlphaFoldDB" id="W9SN05"/>
<dbReference type="Proteomes" id="UP000030645">
    <property type="component" value="Unassembled WGS sequence"/>
</dbReference>
<evidence type="ECO:0000256" key="5">
    <source>
        <dbReference type="ARBA" id="ARBA00022771"/>
    </source>
</evidence>
<dbReference type="PROSITE" id="PS50089">
    <property type="entry name" value="ZF_RING_2"/>
    <property type="match status" value="1"/>
</dbReference>
<dbReference type="CDD" id="cd16454">
    <property type="entry name" value="RING-H2_PA-TM-RING"/>
    <property type="match status" value="1"/>
</dbReference>
<sequence>MSSMSRTRSNPEINGQDYTYVFARNTYGPDDQTLPMPMFTIVFKVVQKYYPTGYVRSARTGFTDFDRTTEFERPLHRLWSRTESEFAILDMLWSLEIPFQWDSNLYWKSPRFRDGGVGEPRVPLTCVHNMVAMVSEVAGQMKCRAAETGRKKLRMIVTIKRRMFVPRMIYDLMIFRTRISESAGEDMRAVAADILMEARAAANVENPPAGLIGWKPAAKSAVDELGKGMFTGSYDPASKMMCSICMEEVKIGSHITRMPCSHMFHSDCIVEWLNKSHTCPLCRFSLPTD</sequence>
<dbReference type="GO" id="GO:0016567">
    <property type="term" value="P:protein ubiquitination"/>
    <property type="evidence" value="ECO:0007669"/>
    <property type="project" value="TreeGrafter"/>
</dbReference>
<comment type="catalytic activity">
    <reaction evidence="1">
        <text>S-ubiquitinyl-[E2 ubiquitin-conjugating enzyme]-L-cysteine + [acceptor protein]-L-lysine = [E2 ubiquitin-conjugating enzyme]-L-cysteine + N(6)-ubiquitinyl-[acceptor protein]-L-lysine.</text>
        <dbReference type="EC" id="2.3.2.27"/>
    </reaction>
</comment>
<name>W9SN05_9ROSA</name>
<protein>
    <recommendedName>
        <fullName evidence="2">RING-type E3 ubiquitin transferase</fullName>
        <ecNumber evidence="2">2.3.2.27</ecNumber>
    </recommendedName>
</protein>
<keyword evidence="6" id="KW-0833">Ubl conjugation pathway</keyword>
<dbReference type="GO" id="GO:0005737">
    <property type="term" value="C:cytoplasm"/>
    <property type="evidence" value="ECO:0007669"/>
    <property type="project" value="TreeGrafter"/>
</dbReference>
<keyword evidence="3" id="KW-0808">Transferase</keyword>
<reference evidence="11" key="1">
    <citation type="submission" date="2013-01" db="EMBL/GenBank/DDBJ databases">
        <title>Draft Genome Sequence of a Mulberry Tree, Morus notabilis C.K. Schneid.</title>
        <authorList>
            <person name="He N."/>
            <person name="Zhao S."/>
        </authorList>
    </citation>
    <scope>NUCLEOTIDE SEQUENCE</scope>
</reference>
<gene>
    <name evidence="10" type="ORF">L484_023183</name>
</gene>
<evidence type="ECO:0000259" key="9">
    <source>
        <dbReference type="PROSITE" id="PS50089"/>
    </source>
</evidence>
<keyword evidence="11" id="KW-1185">Reference proteome</keyword>
<proteinExistence type="predicted"/>
<dbReference type="PANTHER" id="PTHR15710:SF243">
    <property type="entry name" value="E3 UBIQUITIN-PROTEIN LIGASE PRAJA-2 ISOFORM X1"/>
    <property type="match status" value="1"/>
</dbReference>
<dbReference type="InterPro" id="IPR001841">
    <property type="entry name" value="Znf_RING"/>
</dbReference>
<keyword evidence="4" id="KW-0479">Metal-binding</keyword>
<dbReference type="FunFam" id="3.30.40.10:FF:000127">
    <property type="entry name" value="E3 ubiquitin-protein ligase RNF181"/>
    <property type="match status" value="1"/>
</dbReference>
<dbReference type="SMART" id="SM00184">
    <property type="entry name" value="RING"/>
    <property type="match status" value="1"/>
</dbReference>
<evidence type="ECO:0000256" key="1">
    <source>
        <dbReference type="ARBA" id="ARBA00000900"/>
    </source>
</evidence>
<organism evidence="10 11">
    <name type="scientific">Morus notabilis</name>
    <dbReference type="NCBI Taxonomy" id="981085"/>
    <lineage>
        <taxon>Eukaryota</taxon>
        <taxon>Viridiplantae</taxon>
        <taxon>Streptophyta</taxon>
        <taxon>Embryophyta</taxon>
        <taxon>Tracheophyta</taxon>
        <taxon>Spermatophyta</taxon>
        <taxon>Magnoliopsida</taxon>
        <taxon>eudicotyledons</taxon>
        <taxon>Gunneridae</taxon>
        <taxon>Pentapetalae</taxon>
        <taxon>rosids</taxon>
        <taxon>fabids</taxon>
        <taxon>Rosales</taxon>
        <taxon>Moraceae</taxon>
        <taxon>Moreae</taxon>
        <taxon>Morus</taxon>
    </lineage>
</organism>
<feature type="domain" description="RING-type" evidence="9">
    <location>
        <begin position="242"/>
        <end position="283"/>
    </location>
</feature>
<evidence type="ECO:0000256" key="3">
    <source>
        <dbReference type="ARBA" id="ARBA00022679"/>
    </source>
</evidence>
<dbReference type="EC" id="2.3.2.27" evidence="2"/>